<evidence type="ECO:0000313" key="3">
    <source>
        <dbReference type="EMBL" id="EGU54103.1"/>
    </source>
</evidence>
<reference evidence="3 4" key="3">
    <citation type="journal article" date="2012" name="Int. J. Syst. Evol. Microbiol.">
        <title>Vibrio caribbeanicus sp. nov., isolated from the marine sponge Scleritoderma cyanea.</title>
        <authorList>
            <person name="Hoffmann M."/>
            <person name="Monday S.R."/>
            <person name="Allard M.W."/>
            <person name="Strain E.A."/>
            <person name="Whittaker P."/>
            <person name="Naum M."/>
            <person name="McCarthy P.J."/>
            <person name="Lopez J.V."/>
            <person name="Fischer M."/>
            <person name="Brown E.W."/>
        </authorList>
    </citation>
    <scope>NUCLEOTIDE SEQUENCE [LARGE SCALE GENOMIC DNA]</scope>
    <source>
        <strain evidence="3">CIP 102891</strain>
        <strain evidence="4">CIP 102891 / ATCC 33934</strain>
    </source>
</reference>
<dbReference type="EMBL" id="AFWH01000001">
    <property type="protein sequence ID" value="EGU54103.1"/>
    <property type="molecule type" value="Genomic_DNA"/>
</dbReference>
<dbReference type="Proteomes" id="UP000002817">
    <property type="component" value="Unassembled WGS sequence"/>
</dbReference>
<dbReference type="PANTHER" id="PTHR37829:SF3">
    <property type="entry name" value="PROTEIN JAYE-RELATED"/>
    <property type="match status" value="1"/>
</dbReference>
<proteinExistence type="predicted"/>
<dbReference type="RefSeq" id="WP_004412228.1">
    <property type="nucleotide sequence ID" value="NZ_ACZV01000004.1"/>
</dbReference>
<dbReference type="AlphaFoldDB" id="C9QG13"/>
<protein>
    <submittedName>
        <fullName evidence="2">Bacteriophage protein</fullName>
    </submittedName>
</protein>
<dbReference type="InterPro" id="IPR052399">
    <property type="entry name" value="Phage_Baseplate_Assmbl_Protein"/>
</dbReference>
<dbReference type="OrthoDB" id="6103450at2"/>
<organism evidence="3 4">
    <name type="scientific">Vibrio orientalis CIP 102891 = ATCC 33934</name>
    <dbReference type="NCBI Taxonomy" id="675816"/>
    <lineage>
        <taxon>Bacteria</taxon>
        <taxon>Pseudomonadati</taxon>
        <taxon>Pseudomonadota</taxon>
        <taxon>Gammaproteobacteria</taxon>
        <taxon>Vibrionales</taxon>
        <taxon>Vibrionaceae</taxon>
        <taxon>Vibrio</taxon>
        <taxon>Vibrio oreintalis group</taxon>
    </lineage>
</organism>
<evidence type="ECO:0000313" key="4">
    <source>
        <dbReference type="Proteomes" id="UP000002817"/>
    </source>
</evidence>
<name>C9QG13_VIBOR</name>
<keyword evidence="5" id="KW-1185">Reference proteome</keyword>
<comment type="caution">
    <text evidence="3">The sequence shown here is derived from an EMBL/GenBank/DDBJ whole genome shotgun (WGS) entry which is preliminary data.</text>
</comment>
<evidence type="ECO:0000313" key="5">
    <source>
        <dbReference type="Proteomes" id="UP000003515"/>
    </source>
</evidence>
<sequence length="399" mass="43972">MKRPSVDFVDVLEQEGIPTTEAAITEQLEKDVKDAGSQISNDSEMSPFWRWVKAAVVSPVYWLITTLLAKHIMPSLFVATAQRWALDLKAWELDVEPKPAVKMQGNITLTKANSAEESTVSAGSIIQSPPIDGVVYRLFVIRDTVIAAGEAEGDILCEAEYEGQAFNLSAGYYSIIPEEISGIVSAENKPDYITTLGADIEADDELALRLQNAFTSSGAWHIDDVYRSIITDVAGIRSDNVFFKNTGEVEPGTATAYILMEVGQIPQSILEQLNTHIMTNGHHGHGDVLTCKAIPDKNVDIVTEVVFVANLDADTKTSEKQQVEDRIRAAFRESDAHKNITRAAPKSRFSLSRLGKEIHEDLNRVESVRFIVDGEVQKDIVSSLEQPRLQSLTISEVTQ</sequence>
<evidence type="ECO:0000313" key="2">
    <source>
        <dbReference type="EMBL" id="EEX94353.1"/>
    </source>
</evidence>
<gene>
    <name evidence="2" type="ORF">VIA_001511</name>
    <name evidence="3" type="ORF">VIOR3934_19790</name>
</gene>
<dbReference type="PATRIC" id="fig|675816.5.peg.184"/>
<accession>C9QG13</accession>
<reference evidence="3" key="2">
    <citation type="submission" date="2011-08" db="EMBL/GenBank/DDBJ databases">
        <authorList>
            <person name="Hoffman M."/>
            <person name="Strain E.A."/>
            <person name="Brown E."/>
            <person name="Allard M.W."/>
        </authorList>
    </citation>
    <scope>NUCLEOTIDE SEQUENCE</scope>
    <source>
        <strain evidence="3">CIP 102891</strain>
    </source>
</reference>
<dbReference type="eggNOG" id="COG3299">
    <property type="taxonomic scope" value="Bacteria"/>
</dbReference>
<evidence type="ECO:0000259" key="1">
    <source>
        <dbReference type="Pfam" id="PF04865"/>
    </source>
</evidence>
<dbReference type="InterPro" id="IPR006949">
    <property type="entry name" value="Barrel_Baseplate_J-like"/>
</dbReference>
<reference evidence="2 5" key="1">
    <citation type="submission" date="2009-10" db="EMBL/GenBank/DDBJ databases">
        <authorList>
            <consortium name="Los Alamos National Laboratory (LANL)"/>
            <consortium name="National Microbial Pathogen Data Resource (NMPDR)"/>
            <person name="Munk A.C."/>
            <person name="Chertkov O."/>
            <person name="Tapia R."/>
            <person name="Green L."/>
            <person name="Rogers Y."/>
            <person name="Detter J.C."/>
            <person name="Bruce D."/>
            <person name="Brettin T.S."/>
            <person name="Colwell R.R."/>
            <person name="Huq A."/>
            <person name="Grim C.J."/>
            <person name="Hasan N.A."/>
            <person name="Bartels D."/>
            <person name="Vonstein V."/>
        </authorList>
    </citation>
    <scope>NUCLEOTIDE SEQUENCE [LARGE SCALE GENOMIC DNA]</scope>
    <source>
        <strain evidence="2 5">CIP 102891</strain>
    </source>
</reference>
<feature type="domain" description="Baseplate protein J-like barrel" evidence="1">
    <location>
        <begin position="107"/>
        <end position="189"/>
    </location>
</feature>
<dbReference type="EMBL" id="ACZV01000004">
    <property type="protein sequence ID" value="EEX94353.1"/>
    <property type="molecule type" value="Genomic_DNA"/>
</dbReference>
<dbReference type="Proteomes" id="UP000003515">
    <property type="component" value="Unassembled WGS sequence"/>
</dbReference>
<dbReference type="STRING" id="675816.VIA_001511"/>
<dbReference type="PANTHER" id="PTHR37829">
    <property type="entry name" value="PHAGE-LIKE ELEMENT PBSX PROTEIN XKDT"/>
    <property type="match status" value="1"/>
</dbReference>
<dbReference type="Pfam" id="PF04865">
    <property type="entry name" value="Baseplate_J"/>
    <property type="match status" value="1"/>
</dbReference>